<dbReference type="PANTHER" id="PTHR37955:SF1">
    <property type="entry name" value="DEP DOMAIN-CONTAINING PROTEIN"/>
    <property type="match status" value="1"/>
</dbReference>
<keyword evidence="4 5" id="KW-0472">Membrane</keyword>
<dbReference type="Proteomes" id="UP000231987">
    <property type="component" value="Unassembled WGS sequence"/>
</dbReference>
<evidence type="ECO:0000313" key="6">
    <source>
        <dbReference type="EMBL" id="PJR08767.1"/>
    </source>
</evidence>
<feature type="transmembrane region" description="Helical" evidence="5">
    <location>
        <begin position="241"/>
        <end position="260"/>
    </location>
</feature>
<dbReference type="InterPro" id="IPR038665">
    <property type="entry name" value="Voltage-dep_anion_channel_sf"/>
</dbReference>
<comment type="caution">
    <text evidence="6">The sequence shown here is derived from an EMBL/GenBank/DDBJ whole genome shotgun (WGS) entry which is preliminary data.</text>
</comment>
<evidence type="ECO:0000313" key="7">
    <source>
        <dbReference type="Proteomes" id="UP000231987"/>
    </source>
</evidence>
<evidence type="ECO:0000256" key="4">
    <source>
        <dbReference type="ARBA" id="ARBA00023136"/>
    </source>
</evidence>
<feature type="transmembrane region" description="Helical" evidence="5">
    <location>
        <begin position="183"/>
        <end position="205"/>
    </location>
</feature>
<dbReference type="CDD" id="cd09324">
    <property type="entry name" value="TDT_TehA"/>
    <property type="match status" value="1"/>
</dbReference>
<feature type="transmembrane region" description="Helical" evidence="5">
    <location>
        <begin position="119"/>
        <end position="137"/>
    </location>
</feature>
<dbReference type="InterPro" id="IPR004695">
    <property type="entry name" value="SLAC1/Mae1/Ssu1/TehA"/>
</dbReference>
<accession>A0A2J0YT37</accession>
<organism evidence="6 7">
    <name type="scientific">Rhizobium meliloti</name>
    <name type="common">Ensifer meliloti</name>
    <name type="synonym">Sinorhizobium meliloti</name>
    <dbReference type="NCBI Taxonomy" id="382"/>
    <lineage>
        <taxon>Bacteria</taxon>
        <taxon>Pseudomonadati</taxon>
        <taxon>Pseudomonadota</taxon>
        <taxon>Alphaproteobacteria</taxon>
        <taxon>Hyphomicrobiales</taxon>
        <taxon>Rhizobiaceae</taxon>
        <taxon>Sinorhizobium/Ensifer group</taxon>
        <taxon>Sinorhizobium</taxon>
    </lineage>
</organism>
<dbReference type="Gene3D" id="1.50.10.150">
    <property type="entry name" value="Voltage-dependent anion channel"/>
    <property type="match status" value="1"/>
</dbReference>
<feature type="transmembrane region" description="Helical" evidence="5">
    <location>
        <begin position="157"/>
        <end position="177"/>
    </location>
</feature>
<sequence>MDTMLKTQRLAEHTPGPFAQIVGNMPASYFGMVLGLAGLGNAWRGASLAWQLPEFIAEWIYVVAGAVWAVLVVLYILKAILAPAKLMEEAAHPVQCCFIGLAGVSTMLIAGGLVPHSQLGASIVFAIAFIFTLLFAVWRTGGLWKGERDHANTTAVLYLPTVAGSFVSATVVSALGYPDWGQFAFGAGLFSWLAIESVLLHRLLIGPTNPAPLRPTLGVQLAPAPVGAVAYIAISGGVPDIFAHALIGYGILQLLVMARLSRWIAQAGAVPGLWAFSFGATAIAAAPALLIAHGDHGAISILAPLLFVIANLVIAGLIVMTLSLLLSGKMFASPQSKEIRREVSAAGRQC</sequence>
<keyword evidence="2 5" id="KW-0812">Transmembrane</keyword>
<evidence type="ECO:0000256" key="3">
    <source>
        <dbReference type="ARBA" id="ARBA00022989"/>
    </source>
</evidence>
<gene>
    <name evidence="6" type="ORF">CEJ86_32365</name>
</gene>
<evidence type="ECO:0000256" key="1">
    <source>
        <dbReference type="ARBA" id="ARBA00004141"/>
    </source>
</evidence>
<feature type="transmembrane region" description="Helical" evidence="5">
    <location>
        <begin position="21"/>
        <end position="39"/>
    </location>
</feature>
<comment type="subcellular location">
    <subcellularLocation>
        <location evidence="1">Membrane</location>
        <topology evidence="1">Multi-pass membrane protein</topology>
    </subcellularLocation>
</comment>
<keyword evidence="3 5" id="KW-1133">Transmembrane helix</keyword>
<feature type="transmembrane region" description="Helical" evidence="5">
    <location>
        <begin position="59"/>
        <end position="81"/>
    </location>
</feature>
<dbReference type="RefSeq" id="WP_100675029.1">
    <property type="nucleotide sequence ID" value="NZ_NJGD01000037.1"/>
</dbReference>
<dbReference type="AlphaFoldDB" id="A0A2J0YT37"/>
<dbReference type="PANTHER" id="PTHR37955">
    <property type="entry name" value="TELLURITE RESISTANCE PROTEIN TEHA"/>
    <property type="match status" value="1"/>
</dbReference>
<feature type="transmembrane region" description="Helical" evidence="5">
    <location>
        <begin position="93"/>
        <end position="113"/>
    </location>
</feature>
<evidence type="ECO:0000256" key="2">
    <source>
        <dbReference type="ARBA" id="ARBA00022692"/>
    </source>
</evidence>
<dbReference type="GO" id="GO:0005886">
    <property type="term" value="C:plasma membrane"/>
    <property type="evidence" value="ECO:0007669"/>
    <property type="project" value="TreeGrafter"/>
</dbReference>
<feature type="transmembrane region" description="Helical" evidence="5">
    <location>
        <begin position="217"/>
        <end position="235"/>
    </location>
</feature>
<protein>
    <submittedName>
        <fullName evidence="6">Dicarboxylate transporter/tellurite-resistance protein TehA</fullName>
    </submittedName>
</protein>
<dbReference type="GO" id="GO:0046583">
    <property type="term" value="F:monoatomic cation efflux transmembrane transporter activity"/>
    <property type="evidence" value="ECO:0007669"/>
    <property type="project" value="TreeGrafter"/>
</dbReference>
<dbReference type="InterPro" id="IPR039264">
    <property type="entry name" value="TehA"/>
</dbReference>
<feature type="transmembrane region" description="Helical" evidence="5">
    <location>
        <begin position="298"/>
        <end position="326"/>
    </location>
</feature>
<dbReference type="Pfam" id="PF03595">
    <property type="entry name" value="SLAC1"/>
    <property type="match status" value="1"/>
</dbReference>
<name>A0A2J0YT37_RHIML</name>
<feature type="transmembrane region" description="Helical" evidence="5">
    <location>
        <begin position="272"/>
        <end position="292"/>
    </location>
</feature>
<dbReference type="NCBIfam" id="NF008032">
    <property type="entry name" value="PRK10764.1"/>
    <property type="match status" value="1"/>
</dbReference>
<dbReference type="EMBL" id="NJGD01000037">
    <property type="protein sequence ID" value="PJR08767.1"/>
    <property type="molecule type" value="Genomic_DNA"/>
</dbReference>
<proteinExistence type="predicted"/>
<dbReference type="InterPro" id="IPR052951">
    <property type="entry name" value="Tellurite_res_ion_channel"/>
</dbReference>
<evidence type="ECO:0000256" key="5">
    <source>
        <dbReference type="SAM" id="Phobius"/>
    </source>
</evidence>
<reference evidence="6 7" key="1">
    <citation type="submission" date="2017-06" db="EMBL/GenBank/DDBJ databases">
        <title>Ensifer strains isolated from leguminous trees and herbs display diverse denitrification phenotypes with some acting as strong N2O sinks.</title>
        <authorList>
            <person name="Woliy K."/>
            <person name="Mania D."/>
            <person name="Bakken L.R."/>
            <person name="Frostegard A."/>
        </authorList>
    </citation>
    <scope>NUCLEOTIDE SEQUENCE [LARGE SCALE GENOMIC DNA]</scope>
    <source>
        <strain evidence="6 7">AC50a</strain>
    </source>
</reference>